<dbReference type="Gene3D" id="3.40.50.2000">
    <property type="entry name" value="Glycogen Phosphorylase B"/>
    <property type="match status" value="2"/>
</dbReference>
<dbReference type="FunFam" id="3.40.50.2000:FF:000056">
    <property type="entry name" value="Glycosyltransferase"/>
    <property type="match status" value="1"/>
</dbReference>
<protein>
    <recommendedName>
        <fullName evidence="4">Glycosyltransferase</fullName>
        <ecNumber evidence="4">2.4.1.-</ecNumber>
    </recommendedName>
</protein>
<dbReference type="Pfam" id="PF00201">
    <property type="entry name" value="UDPGT"/>
    <property type="match status" value="1"/>
</dbReference>
<evidence type="ECO:0000256" key="2">
    <source>
        <dbReference type="ARBA" id="ARBA00022679"/>
    </source>
</evidence>
<dbReference type="OrthoDB" id="5835829at2759"/>
<dbReference type="AlphaFoldDB" id="A0A9D4UQY5"/>
<accession>A0A9D4UQY5</accession>
<evidence type="ECO:0000313" key="5">
    <source>
        <dbReference type="EMBL" id="KAI5071793.1"/>
    </source>
</evidence>
<keyword evidence="3" id="KW-0328">Glycosyltransferase</keyword>
<proteinExistence type="inferred from homology"/>
<dbReference type="EC" id="2.4.1.-" evidence="4"/>
<dbReference type="SUPFAM" id="SSF53756">
    <property type="entry name" value="UDP-Glycosyltransferase/glycogen phosphorylase"/>
    <property type="match status" value="1"/>
</dbReference>
<keyword evidence="2 3" id="KW-0808">Transferase</keyword>
<dbReference type="EMBL" id="JABFUD020000013">
    <property type="protein sequence ID" value="KAI5071793.1"/>
    <property type="molecule type" value="Genomic_DNA"/>
</dbReference>
<dbReference type="GO" id="GO:0080043">
    <property type="term" value="F:quercetin 3-O-glucosyltransferase activity"/>
    <property type="evidence" value="ECO:0007669"/>
    <property type="project" value="TreeGrafter"/>
</dbReference>
<comment type="similarity">
    <text evidence="1 3">Belongs to the UDP-glycosyltransferase family.</text>
</comment>
<sequence length="495" mass="55367">NYKREREREREMGVHVLLVPWSAQGHLTPVLQLARVLACNPEFLITLVLNARASARVESASSALPRHHSIKVQVICDGLNPDPSHTPSMDDVVASVPIMQQNLQTLVGDLMASPHPVTCLISGTFCYWSKSVARAFNIPRVELWSSPAFIYSIGFFHHRLIEEGLVPLKGQRSNTWITGIPGLPPMKATEFVKELTPTEEEIQADPEKVPRMLKRLQNTYSEARDQYRILVNSIYDLESQSFDALCEEQVHAYAVGPLFLHNVGVDASNQRFTEPRTSLYKEDRSCLQWLGSRAPASTLYVAFGSDSRMEKQDIQELALGLEASGHNFLWAIRPGSIVGDLSVADVLPEGFEERVANRGLIVSWAPQTDVLSHSAIGGFLSHCGWNSTLEALWMGVPILGWPQRADQGVNQFFIREVWKVGLAVEMDEDSKVSRISIEKAVRLLMVGEEGSLAREKVKEVKKLMLKVTNDGGSSRRNLDQFIQDLYHLAQDRCST</sequence>
<evidence type="ECO:0000313" key="6">
    <source>
        <dbReference type="Proteomes" id="UP000886520"/>
    </source>
</evidence>
<dbReference type="CDD" id="cd03784">
    <property type="entry name" value="GT1_Gtf-like"/>
    <property type="match status" value="1"/>
</dbReference>
<evidence type="ECO:0000256" key="1">
    <source>
        <dbReference type="ARBA" id="ARBA00009995"/>
    </source>
</evidence>
<name>A0A9D4UQY5_ADICA</name>
<evidence type="ECO:0000256" key="3">
    <source>
        <dbReference type="RuleBase" id="RU003718"/>
    </source>
</evidence>
<dbReference type="GO" id="GO:0080044">
    <property type="term" value="F:quercetin 7-O-glucosyltransferase activity"/>
    <property type="evidence" value="ECO:0007669"/>
    <property type="project" value="TreeGrafter"/>
</dbReference>
<reference evidence="5" key="1">
    <citation type="submission" date="2021-01" db="EMBL/GenBank/DDBJ databases">
        <title>Adiantum capillus-veneris genome.</title>
        <authorList>
            <person name="Fang Y."/>
            <person name="Liao Q."/>
        </authorList>
    </citation>
    <scope>NUCLEOTIDE SEQUENCE</scope>
    <source>
        <strain evidence="5">H3</strain>
        <tissue evidence="5">Leaf</tissue>
    </source>
</reference>
<evidence type="ECO:0000256" key="4">
    <source>
        <dbReference type="RuleBase" id="RU362057"/>
    </source>
</evidence>
<dbReference type="PANTHER" id="PTHR11926">
    <property type="entry name" value="GLUCOSYL/GLUCURONOSYL TRANSFERASES"/>
    <property type="match status" value="1"/>
</dbReference>
<organism evidence="5 6">
    <name type="scientific">Adiantum capillus-veneris</name>
    <name type="common">Maidenhair fern</name>
    <dbReference type="NCBI Taxonomy" id="13818"/>
    <lineage>
        <taxon>Eukaryota</taxon>
        <taxon>Viridiplantae</taxon>
        <taxon>Streptophyta</taxon>
        <taxon>Embryophyta</taxon>
        <taxon>Tracheophyta</taxon>
        <taxon>Polypodiopsida</taxon>
        <taxon>Polypodiidae</taxon>
        <taxon>Polypodiales</taxon>
        <taxon>Pteridineae</taxon>
        <taxon>Pteridaceae</taxon>
        <taxon>Vittarioideae</taxon>
        <taxon>Adiantum</taxon>
    </lineage>
</organism>
<keyword evidence="6" id="KW-1185">Reference proteome</keyword>
<dbReference type="Proteomes" id="UP000886520">
    <property type="component" value="Chromosome 13"/>
</dbReference>
<dbReference type="PROSITE" id="PS00375">
    <property type="entry name" value="UDPGT"/>
    <property type="match status" value="1"/>
</dbReference>
<comment type="caution">
    <text evidence="5">The sequence shown here is derived from an EMBL/GenBank/DDBJ whole genome shotgun (WGS) entry which is preliminary data.</text>
</comment>
<dbReference type="InterPro" id="IPR002213">
    <property type="entry name" value="UDP_glucos_trans"/>
</dbReference>
<dbReference type="InterPro" id="IPR035595">
    <property type="entry name" value="UDP_glycos_trans_CS"/>
</dbReference>
<dbReference type="PANTHER" id="PTHR11926:SF774">
    <property type="entry name" value="UDP-GLYCOSYLTRANSFERASE 85A1-RELATED"/>
    <property type="match status" value="1"/>
</dbReference>
<gene>
    <name evidence="5" type="ORF">GOP47_0014044</name>
</gene>
<feature type="non-terminal residue" evidence="5">
    <location>
        <position position="495"/>
    </location>
</feature>